<evidence type="ECO:0000313" key="3">
    <source>
        <dbReference type="Proteomes" id="UP001378592"/>
    </source>
</evidence>
<feature type="compositionally biased region" description="Gly residues" evidence="1">
    <location>
        <begin position="97"/>
        <end position="108"/>
    </location>
</feature>
<proteinExistence type="predicted"/>
<sequence>MVSNTTSVISSCTNRAFLAGRFCVGDRFYLCDNKILCEYDYEERLVFAHLAVSPSGLALAKRQAATPTGSQAASRGPPPGALLPQLPPPLCAAPERSGGGGGGGGGDLPPGAVSFHGAGDLSFDAK</sequence>
<dbReference type="AlphaFoldDB" id="A0AAN9WMW6"/>
<name>A0AAN9WMW6_9ORTH</name>
<comment type="caution">
    <text evidence="2">The sequence shown here is derived from an EMBL/GenBank/DDBJ whole genome shotgun (WGS) entry which is preliminary data.</text>
</comment>
<evidence type="ECO:0000256" key="1">
    <source>
        <dbReference type="SAM" id="MobiDB-lite"/>
    </source>
</evidence>
<dbReference type="EMBL" id="JAZDUA010000016">
    <property type="protein sequence ID" value="KAK7873174.1"/>
    <property type="molecule type" value="Genomic_DNA"/>
</dbReference>
<reference evidence="2 3" key="1">
    <citation type="submission" date="2024-03" db="EMBL/GenBank/DDBJ databases">
        <title>The genome assembly and annotation of the cricket Gryllus longicercus Weissman &amp; Gray.</title>
        <authorList>
            <person name="Szrajer S."/>
            <person name="Gray D."/>
            <person name="Ylla G."/>
        </authorList>
    </citation>
    <scope>NUCLEOTIDE SEQUENCE [LARGE SCALE GENOMIC DNA]</scope>
    <source>
        <strain evidence="2">DAG 2021-001</strain>
        <tissue evidence="2">Whole body minus gut</tissue>
    </source>
</reference>
<accession>A0AAN9WMW6</accession>
<protein>
    <submittedName>
        <fullName evidence="2">Uncharacterized protein</fullName>
    </submittedName>
</protein>
<evidence type="ECO:0000313" key="2">
    <source>
        <dbReference type="EMBL" id="KAK7873174.1"/>
    </source>
</evidence>
<dbReference type="Proteomes" id="UP001378592">
    <property type="component" value="Unassembled WGS sequence"/>
</dbReference>
<feature type="compositionally biased region" description="Pro residues" evidence="1">
    <location>
        <begin position="76"/>
        <end position="91"/>
    </location>
</feature>
<feature type="region of interest" description="Disordered" evidence="1">
    <location>
        <begin position="63"/>
        <end position="126"/>
    </location>
</feature>
<organism evidence="2 3">
    <name type="scientific">Gryllus longicercus</name>
    <dbReference type="NCBI Taxonomy" id="2509291"/>
    <lineage>
        <taxon>Eukaryota</taxon>
        <taxon>Metazoa</taxon>
        <taxon>Ecdysozoa</taxon>
        <taxon>Arthropoda</taxon>
        <taxon>Hexapoda</taxon>
        <taxon>Insecta</taxon>
        <taxon>Pterygota</taxon>
        <taxon>Neoptera</taxon>
        <taxon>Polyneoptera</taxon>
        <taxon>Orthoptera</taxon>
        <taxon>Ensifera</taxon>
        <taxon>Gryllidea</taxon>
        <taxon>Grylloidea</taxon>
        <taxon>Gryllidae</taxon>
        <taxon>Gryllinae</taxon>
        <taxon>Gryllus</taxon>
    </lineage>
</organism>
<keyword evidence="3" id="KW-1185">Reference proteome</keyword>
<gene>
    <name evidence="2" type="ORF">R5R35_006393</name>
</gene>